<dbReference type="Gene3D" id="3.40.50.300">
    <property type="entry name" value="P-loop containing nucleotide triphosphate hydrolases"/>
    <property type="match status" value="1"/>
</dbReference>
<dbReference type="EMBL" id="CABWKZ010000035">
    <property type="protein sequence ID" value="VXA57457.1"/>
    <property type="molecule type" value="Genomic_DNA"/>
</dbReference>
<evidence type="ECO:0000313" key="2">
    <source>
        <dbReference type="Proteomes" id="UP000430404"/>
    </source>
</evidence>
<evidence type="ECO:0000313" key="1">
    <source>
        <dbReference type="EMBL" id="VXA57457.1"/>
    </source>
</evidence>
<dbReference type="Proteomes" id="UP000430404">
    <property type="component" value="Unassembled WGS sequence"/>
</dbReference>
<protein>
    <submittedName>
        <fullName evidence="1">Uncharacterized protein</fullName>
    </submittedName>
</protein>
<dbReference type="InterPro" id="IPR027417">
    <property type="entry name" value="P-loop_NTPase"/>
</dbReference>
<sequence length="1420" mass="166195">MMNYIQLNRKFSELSTGVESNSKNTDYSLSLRMDKGLTWKSLVSEYRCVILAEAGAGKTKEFEECAQNLQREGKFSFFIRIEDIDSDFIESFEVGDENSFESWLSSTDEAWFFLDSVDEARLDDPRKFHKAIKKFAKKIQSASRRAHIYISSRPYSWRYKEDEDFLNIELFLGLQSDQEKSSLKVLILCPLDEHDLYYFCQCRSVPNIANLVGEIKRFDLLNLAERPFDLDNIIEKWNNQGALGSRSELIQYNIEQRLKDSHTQDRKLASVPFSKLFEGAQRLAAAVMLTHLANIRVPQSKQHKESISASNILPEWTESEICRLLESGIFNDIIYDAVRFRHRDIREFLAAGWFAKLLKSDNRLAVENLFFREQFGEKIVTPALRSILPWLILHDEKICQTLLDIQPEITFENGDPSKLTLNIKRQIFNKFINRISKNLDDRSIRDNDSIAKITTNDLESDVHSLIQTYFENDDVIFFLGRMVWQGHLKSCIPLLKPIALDLSRNIYSRQVSIRAIMSCATKDEKIELWTKINENDEILNKKLITELISDVDPDQELIKLLLISIRRSKESEKYEYSGLDSALEKFAEKCNDELSYQLLEGIAELFAVEPYYEKKLCQISKKYVWLLKIAFQIIEKWVESRNPLVLKTIVIDILINAGALDTYGYTERYNKEEGKKLRGLIPLWEELNDALYWRTIELARQYHWEKKQETLTNDWSVSYFRHFWKFDASSIDRLLNYIDSKELMDDKLIVLNRAFAIYFSENEKICLLEKISNACKNYKFLSNQLKGLISPVLTETQIQHEKMEEHRKLEYEKEMLKHEEDRLKWIVSLQKDPNQLVDSVNFLEGELTNNHYWLMREFASGKISDNRENFSHWKLLIPDFGEVVAKTYRDAAVKFWKIYKPQVHSEENLLKNSTPYAVILGLAGLEIEFNENEDLFKELNNDEIKHALRYTTWQLNGFPIWLEKLHKLDPNSVIDKIMSEVIWELETSIPDAEQNYSYILHDLFYHAPWLHADLALPIFQWLTSNSKDLHRDTNKYALNILLNSDIKKESYYKLAQQKVTESKKNGDKAWWFSLLIDSDPEEGIPLFTEWLEKLNSNDATYAAQVFICHLIGGRNSINGKAGQEEIKKVKHLKALYILMHQCIKIEEDIHRAGMEVYSPGLRDKAQDARDLLFKYLSETPCAESYYAIKGFINEHTSEERRIWLRKTSYSIALSCGDIEPWIEEQILQFEFSSEIYPKNHKELFNLAILRINELKDWLENGDDSPWQTWQRAEQETEMRNLIAGHLRGKAQNKYTITQENELANSQRTDIRLENSNVRSPVPIELKILDKSWSGKNLCERLRNQLVGDYLREVSAGCGIFLLVSQQTNKTWDINGENVSLNQLEQTLQNYWYSIAQEWRGIDSIKVVVIDLNKRKSVSST</sequence>
<proteinExistence type="predicted"/>
<name>A0A653K9M4_9GAMM</name>
<accession>A0A653K9M4</accession>
<reference evidence="1 2" key="1">
    <citation type="submission" date="2019-10" db="EMBL/GenBank/DDBJ databases">
        <authorList>
            <person name="Karimi E."/>
        </authorList>
    </citation>
    <scope>NUCLEOTIDE SEQUENCE [LARGE SCALE GENOMIC DNA]</scope>
    <source>
        <strain evidence="1">Acinetobacter sp. 8BE</strain>
    </source>
</reference>
<gene>
    <name evidence="1" type="ORF">ACI8B_400007</name>
</gene>
<organism evidence="1 2">
    <name type="scientific">Acinetobacter proteolyticus</name>
    <dbReference type="NCBI Taxonomy" id="1776741"/>
    <lineage>
        <taxon>Bacteria</taxon>
        <taxon>Pseudomonadati</taxon>
        <taxon>Pseudomonadota</taxon>
        <taxon>Gammaproteobacteria</taxon>
        <taxon>Moraxellales</taxon>
        <taxon>Moraxellaceae</taxon>
        <taxon>Acinetobacter</taxon>
    </lineage>
</organism>